<dbReference type="Proteomes" id="UP001597327">
    <property type="component" value="Unassembled WGS sequence"/>
</dbReference>
<proteinExistence type="predicted"/>
<organism evidence="2 3">
    <name type="scientific">Roseibium aestuarii</name>
    <dbReference type="NCBI Taxonomy" id="2600299"/>
    <lineage>
        <taxon>Bacteria</taxon>
        <taxon>Pseudomonadati</taxon>
        <taxon>Pseudomonadota</taxon>
        <taxon>Alphaproteobacteria</taxon>
        <taxon>Hyphomicrobiales</taxon>
        <taxon>Stappiaceae</taxon>
        <taxon>Roseibium</taxon>
    </lineage>
</organism>
<sequence length="220" mass="24259">MLLLWLAAPAQAAFRVVDGDTVELNGQKIRLVGIDAPEDGQTCLDAAGQVYDCGDTATRALQMLSTGRNIICVGEERDRYERRLATCFADGNNLNAAMVRLGHALAYRTYSRLFVRDEDAARQASRGLWAGVFDEPWAYRKGERKVAALASARVAQVAAAAKSPLGRPHCPIKGNISSNGRLYHMPGTLNYERTEINEARGERWFCSEIEALTAGWRKAR</sequence>
<dbReference type="PANTHER" id="PTHR12302">
    <property type="entry name" value="EBNA2 BINDING PROTEIN P100"/>
    <property type="match status" value="1"/>
</dbReference>
<feature type="domain" description="TNase-like" evidence="1">
    <location>
        <begin position="15"/>
        <end position="131"/>
    </location>
</feature>
<name>A0ABW4JS51_9HYPH</name>
<dbReference type="InterPro" id="IPR016071">
    <property type="entry name" value="Staphylococal_nuclease_OB-fold"/>
</dbReference>
<accession>A0ABW4JS51</accession>
<dbReference type="PROSITE" id="PS50830">
    <property type="entry name" value="TNASE_3"/>
    <property type="match status" value="1"/>
</dbReference>
<evidence type="ECO:0000259" key="1">
    <source>
        <dbReference type="PROSITE" id="PS50830"/>
    </source>
</evidence>
<gene>
    <name evidence="2" type="ORF">ACFSC7_05170</name>
</gene>
<dbReference type="SUPFAM" id="SSF50199">
    <property type="entry name" value="Staphylococcal nuclease"/>
    <property type="match status" value="1"/>
</dbReference>
<dbReference type="SMART" id="SM00318">
    <property type="entry name" value="SNc"/>
    <property type="match status" value="1"/>
</dbReference>
<reference evidence="3" key="1">
    <citation type="journal article" date="2019" name="Int. J. Syst. Evol. Microbiol.">
        <title>The Global Catalogue of Microorganisms (GCM) 10K type strain sequencing project: providing services to taxonomists for standard genome sequencing and annotation.</title>
        <authorList>
            <consortium name="The Broad Institute Genomics Platform"/>
            <consortium name="The Broad Institute Genome Sequencing Center for Infectious Disease"/>
            <person name="Wu L."/>
            <person name="Ma J."/>
        </authorList>
    </citation>
    <scope>NUCLEOTIDE SEQUENCE [LARGE SCALE GENOMIC DNA]</scope>
    <source>
        <strain evidence="3">JCM 3369</strain>
    </source>
</reference>
<comment type="caution">
    <text evidence="2">The sequence shown here is derived from an EMBL/GenBank/DDBJ whole genome shotgun (WGS) entry which is preliminary data.</text>
</comment>
<evidence type="ECO:0000313" key="3">
    <source>
        <dbReference type="Proteomes" id="UP001597327"/>
    </source>
</evidence>
<dbReference type="PANTHER" id="PTHR12302:SF26">
    <property type="entry name" value="BLR1266 PROTEIN"/>
    <property type="match status" value="1"/>
</dbReference>
<protein>
    <submittedName>
        <fullName evidence="2">Thermonuclease family protein</fullName>
    </submittedName>
</protein>
<dbReference type="Pfam" id="PF00565">
    <property type="entry name" value="SNase"/>
    <property type="match status" value="1"/>
</dbReference>
<dbReference type="Gene3D" id="2.40.50.90">
    <property type="match status" value="1"/>
</dbReference>
<dbReference type="EMBL" id="JBHUFA010000001">
    <property type="protein sequence ID" value="MFD1694899.1"/>
    <property type="molecule type" value="Genomic_DNA"/>
</dbReference>
<dbReference type="InterPro" id="IPR035437">
    <property type="entry name" value="SNase_OB-fold_sf"/>
</dbReference>
<evidence type="ECO:0000313" key="2">
    <source>
        <dbReference type="EMBL" id="MFD1694899.1"/>
    </source>
</evidence>
<keyword evidence="3" id="KW-1185">Reference proteome</keyword>
<dbReference type="RefSeq" id="WP_208998640.1">
    <property type="nucleotide sequence ID" value="NZ_JBHUFA010000001.1"/>
</dbReference>